<protein>
    <submittedName>
        <fullName evidence="1">S-adenosylhomocysteine hydrolase</fullName>
    </submittedName>
</protein>
<accession>A0A315EIA5</accession>
<proteinExistence type="predicted"/>
<keyword evidence="1" id="KW-0378">Hydrolase</keyword>
<dbReference type="EMBL" id="NESN01000001">
    <property type="protein sequence ID" value="PUE55792.1"/>
    <property type="molecule type" value="Genomic_DNA"/>
</dbReference>
<dbReference type="Pfam" id="PF19570">
    <property type="entry name" value="DUF6088"/>
    <property type="match status" value="1"/>
</dbReference>
<comment type="caution">
    <text evidence="1">The sequence shown here is derived from an EMBL/GenBank/DDBJ whole genome shotgun (WGS) entry which is preliminary data.</text>
</comment>
<evidence type="ECO:0000313" key="2">
    <source>
        <dbReference type="Proteomes" id="UP000250790"/>
    </source>
</evidence>
<reference evidence="1 2" key="1">
    <citation type="submission" date="2017-04" db="EMBL/GenBank/DDBJ databases">
        <title>Unexpected and diverse lifestyles within the genus Limnohabitans.</title>
        <authorList>
            <person name="Kasalicky V."/>
            <person name="Mehrshad M."/>
            <person name="Andrei S.-A."/>
            <person name="Salcher M."/>
            <person name="Kratochvilova H."/>
            <person name="Simek K."/>
            <person name="Ghai R."/>
        </authorList>
    </citation>
    <scope>NUCLEOTIDE SEQUENCE [LARGE SCALE GENOMIC DNA]</scope>
    <source>
        <strain evidence="1 2">II-B4</strain>
    </source>
</reference>
<dbReference type="AlphaFoldDB" id="A0A315EIA5"/>
<gene>
    <name evidence="1" type="ORF">B9Z37_04445</name>
</gene>
<dbReference type="OrthoDB" id="573467at2"/>
<dbReference type="GO" id="GO:0016787">
    <property type="term" value="F:hydrolase activity"/>
    <property type="evidence" value="ECO:0007669"/>
    <property type="project" value="UniProtKB-KW"/>
</dbReference>
<dbReference type="InterPro" id="IPR045738">
    <property type="entry name" value="DUF6088"/>
</dbReference>
<dbReference type="Proteomes" id="UP000250790">
    <property type="component" value="Unassembled WGS sequence"/>
</dbReference>
<dbReference type="RefSeq" id="WP_108311782.1">
    <property type="nucleotide sequence ID" value="NZ_NESN01000001.1"/>
</dbReference>
<name>A0A315EIA5_9BURK</name>
<sequence>MNITDRIRCSVHRRNDLVFRPADFMRFGSETSVRRAIKKLTNIGVLVRLGVGIYAKAKPSVISGKPIPVQPLEVLGPQALTKLGVRLGQSLQTAAYNSGRTVQVPTGVVVNIGKQRISRKIGFNGRFLQYERAT</sequence>
<keyword evidence="2" id="KW-1185">Reference proteome</keyword>
<organism evidence="1 2">
    <name type="scientific">Limnohabitans parvus II-B4</name>
    <dbReference type="NCBI Taxonomy" id="1293052"/>
    <lineage>
        <taxon>Bacteria</taxon>
        <taxon>Pseudomonadati</taxon>
        <taxon>Pseudomonadota</taxon>
        <taxon>Betaproteobacteria</taxon>
        <taxon>Burkholderiales</taxon>
        <taxon>Comamonadaceae</taxon>
        <taxon>Limnohabitans</taxon>
    </lineage>
</organism>
<evidence type="ECO:0000313" key="1">
    <source>
        <dbReference type="EMBL" id="PUE55792.1"/>
    </source>
</evidence>